<protein>
    <submittedName>
        <fullName evidence="1">Uncharacterized protein</fullName>
    </submittedName>
</protein>
<evidence type="ECO:0000313" key="1">
    <source>
        <dbReference type="Ensembl" id="ENSPMGP00000023056.1"/>
    </source>
</evidence>
<dbReference type="AlphaFoldDB" id="A0A3B4B3C1"/>
<dbReference type="Proteomes" id="UP000261520">
    <property type="component" value="Unplaced"/>
</dbReference>
<keyword evidence="2" id="KW-1185">Reference proteome</keyword>
<reference evidence="1" key="1">
    <citation type="submission" date="2025-08" db="UniProtKB">
        <authorList>
            <consortium name="Ensembl"/>
        </authorList>
    </citation>
    <scope>IDENTIFICATION</scope>
</reference>
<accession>A0A3B4B3C1</accession>
<proteinExistence type="predicted"/>
<dbReference type="Ensembl" id="ENSPMGT00000024563.1">
    <property type="protein sequence ID" value="ENSPMGP00000023056.1"/>
    <property type="gene ID" value="ENSPMGG00000018660.1"/>
</dbReference>
<sequence length="144" mass="15654">MAARTVVLICAILIGLSIVTTAHINKNLYIFLNVYSTIKDFKLSIYSCVQLLSPAVPGLIQANHTSGSGQFESVNFTIIGTSMGMGCHVEVGEFYTLLHLIFYYKVLFLCFQCLIAGSGLSRAPGFVEFTNEWLCLGVGISACN</sequence>
<evidence type="ECO:0000313" key="2">
    <source>
        <dbReference type="Proteomes" id="UP000261520"/>
    </source>
</evidence>
<name>A0A3B4B3C1_9GOBI</name>
<organism evidence="1 2">
    <name type="scientific">Periophthalmus magnuspinnatus</name>
    <dbReference type="NCBI Taxonomy" id="409849"/>
    <lineage>
        <taxon>Eukaryota</taxon>
        <taxon>Metazoa</taxon>
        <taxon>Chordata</taxon>
        <taxon>Craniata</taxon>
        <taxon>Vertebrata</taxon>
        <taxon>Euteleostomi</taxon>
        <taxon>Actinopterygii</taxon>
        <taxon>Neopterygii</taxon>
        <taxon>Teleostei</taxon>
        <taxon>Neoteleostei</taxon>
        <taxon>Acanthomorphata</taxon>
        <taxon>Gobiaria</taxon>
        <taxon>Gobiiformes</taxon>
        <taxon>Gobioidei</taxon>
        <taxon>Gobiidae</taxon>
        <taxon>Oxudercinae</taxon>
        <taxon>Periophthalmus</taxon>
    </lineage>
</organism>
<reference evidence="1" key="2">
    <citation type="submission" date="2025-09" db="UniProtKB">
        <authorList>
            <consortium name="Ensembl"/>
        </authorList>
    </citation>
    <scope>IDENTIFICATION</scope>
</reference>